<reference evidence="3" key="1">
    <citation type="journal article" date="2013" name="Nat. Genet.">
        <title>The Capsella rubella genome and the genomic consequences of rapid mating system evolution.</title>
        <authorList>
            <person name="Slotte T."/>
            <person name="Hazzouri K.M."/>
            <person name="Agren J.A."/>
            <person name="Koenig D."/>
            <person name="Maumus F."/>
            <person name="Guo Y.L."/>
            <person name="Steige K."/>
            <person name="Platts A.E."/>
            <person name="Escobar J.S."/>
            <person name="Newman L.K."/>
            <person name="Wang W."/>
            <person name="Mandakova T."/>
            <person name="Vello E."/>
            <person name="Smith L.M."/>
            <person name="Henz S.R."/>
            <person name="Steffen J."/>
            <person name="Takuno S."/>
            <person name="Brandvain Y."/>
            <person name="Coop G."/>
            <person name="Andolfatto P."/>
            <person name="Hu T.T."/>
            <person name="Blanchette M."/>
            <person name="Clark R.M."/>
            <person name="Quesneville H."/>
            <person name="Nordborg M."/>
            <person name="Gaut B.S."/>
            <person name="Lysak M.A."/>
            <person name="Jenkins J."/>
            <person name="Grimwood J."/>
            <person name="Chapman J."/>
            <person name="Prochnik S."/>
            <person name="Shu S."/>
            <person name="Rokhsar D."/>
            <person name="Schmutz J."/>
            <person name="Weigel D."/>
            <person name="Wright S.I."/>
        </authorList>
    </citation>
    <scope>NUCLEOTIDE SEQUENCE [LARGE SCALE GENOMIC DNA]</scope>
    <source>
        <strain evidence="3">cv. Monte Gargano</strain>
    </source>
</reference>
<dbReference type="Proteomes" id="UP000029121">
    <property type="component" value="Unassembled WGS sequence"/>
</dbReference>
<proteinExistence type="predicted"/>
<dbReference type="PROSITE" id="PS52045">
    <property type="entry name" value="NEPROSIN_PEP_CD"/>
    <property type="match status" value="1"/>
</dbReference>
<accession>R0HFU8</accession>
<evidence type="ECO:0000313" key="2">
    <source>
        <dbReference type="EMBL" id="EOA28514.1"/>
    </source>
</evidence>
<dbReference type="KEGG" id="crb:17890519"/>
<feature type="domain" description="Neprosin PEP catalytic" evidence="1">
    <location>
        <begin position="156"/>
        <end position="395"/>
    </location>
</feature>
<keyword evidence="3" id="KW-1185">Reference proteome</keyword>
<dbReference type="AlphaFoldDB" id="R0HFU8"/>
<evidence type="ECO:0000313" key="3">
    <source>
        <dbReference type="Proteomes" id="UP000029121"/>
    </source>
</evidence>
<protein>
    <recommendedName>
        <fullName evidence="1">Neprosin PEP catalytic domain-containing protein</fullName>
    </recommendedName>
</protein>
<dbReference type="InterPro" id="IPR025521">
    <property type="entry name" value="Neprosin_propep"/>
</dbReference>
<dbReference type="OrthoDB" id="1113319at2759"/>
<sequence length="395" mass="45058">MKLSYLKMLFLLGCIVYFGDITSLSNHFVDAKIFKNFSEFEIEEQLKVINKPAMQIIKTTQGDLYGCVDFYKQPAFDHPLMKNHISHYKMQESPILQKSRSNNEKFGYLWENGIGCPIGTVPIKRISKDELLRLNMFSDKFRPQGSWNFTYSQYNVNANQHHFAVSRTKTKGKSYYGAAMIMTVNDPKVEFEQYSSARMHIQIGDDFIQAGWTVNPKLYSDKRTRTFVYAKIGENQCYNNMCSVGIIMVRPDISLGMDLGPPAIRGSPVGVYCEYGIFKDKANGNWWLKFGGHDIGYWPEKIFQESSATNIEWGGEVYSASMPSPQMGNGHFPVARTGYDAIIFNRTIVDESFKIVENIDREAFSDNTRGYNLIDGTFSEPHMINKLNYGGPGNI</sequence>
<dbReference type="InterPro" id="IPR053168">
    <property type="entry name" value="Glutamic_endopeptidase"/>
</dbReference>
<dbReference type="InterPro" id="IPR004314">
    <property type="entry name" value="Neprosin"/>
</dbReference>
<organism evidence="2 3">
    <name type="scientific">Capsella rubella</name>
    <dbReference type="NCBI Taxonomy" id="81985"/>
    <lineage>
        <taxon>Eukaryota</taxon>
        <taxon>Viridiplantae</taxon>
        <taxon>Streptophyta</taxon>
        <taxon>Embryophyta</taxon>
        <taxon>Tracheophyta</taxon>
        <taxon>Spermatophyta</taxon>
        <taxon>Magnoliopsida</taxon>
        <taxon>eudicotyledons</taxon>
        <taxon>Gunneridae</taxon>
        <taxon>Pentapetalae</taxon>
        <taxon>rosids</taxon>
        <taxon>malvids</taxon>
        <taxon>Brassicales</taxon>
        <taxon>Brassicaceae</taxon>
        <taxon>Camelineae</taxon>
        <taxon>Capsella</taxon>
    </lineage>
</organism>
<name>R0HFU8_9BRAS</name>
<dbReference type="PANTHER" id="PTHR31589:SF176">
    <property type="entry name" value="NEPROSIN ACTIVATION PEPTIDE DOMAIN-CONTAINING PROTEIN-RELATED"/>
    <property type="match status" value="1"/>
</dbReference>
<gene>
    <name evidence="2" type="ORF">CARUB_v10024729mg</name>
</gene>
<dbReference type="eggNOG" id="ENOG502RY8N">
    <property type="taxonomic scope" value="Eukaryota"/>
</dbReference>
<evidence type="ECO:0000259" key="1">
    <source>
        <dbReference type="PROSITE" id="PS52045"/>
    </source>
</evidence>
<dbReference type="Pfam" id="PF03080">
    <property type="entry name" value="Neprosin"/>
    <property type="match status" value="1"/>
</dbReference>
<dbReference type="STRING" id="81985.R0HFU8"/>
<dbReference type="PANTHER" id="PTHR31589">
    <property type="entry name" value="PROTEIN, PUTATIVE (DUF239)-RELATED-RELATED"/>
    <property type="match status" value="1"/>
</dbReference>
<dbReference type="EMBL" id="KB870808">
    <property type="protein sequence ID" value="EOA28514.1"/>
    <property type="molecule type" value="Genomic_DNA"/>
</dbReference>
<dbReference type="Pfam" id="PF14365">
    <property type="entry name" value="Neprosin_AP"/>
    <property type="match status" value="1"/>
</dbReference>